<name>A0A368JKE8_9BACT</name>
<dbReference type="SUPFAM" id="SSF102114">
    <property type="entry name" value="Radical SAM enzymes"/>
    <property type="match status" value="1"/>
</dbReference>
<dbReference type="PANTHER" id="PTHR43273:SF3">
    <property type="entry name" value="ANAEROBIC SULFATASE-MATURATING ENZYME HOMOLOG ASLB-RELATED"/>
    <property type="match status" value="1"/>
</dbReference>
<dbReference type="SFLD" id="SFLDG01067">
    <property type="entry name" value="SPASM/twitch_domain_containing"/>
    <property type="match status" value="1"/>
</dbReference>
<evidence type="ECO:0000259" key="7">
    <source>
        <dbReference type="Pfam" id="PF04055"/>
    </source>
</evidence>
<dbReference type="SFLD" id="SFLDG01386">
    <property type="entry name" value="main_SPASM_domain-containing"/>
    <property type="match status" value="1"/>
</dbReference>
<dbReference type="InterPro" id="IPR058240">
    <property type="entry name" value="rSAM_sf"/>
</dbReference>
<dbReference type="GO" id="GO:0016491">
    <property type="term" value="F:oxidoreductase activity"/>
    <property type="evidence" value="ECO:0007669"/>
    <property type="project" value="InterPro"/>
</dbReference>
<comment type="cofactor">
    <cofactor evidence="1">
        <name>[4Fe-4S] cluster</name>
        <dbReference type="ChEBI" id="CHEBI:49883"/>
    </cofactor>
</comment>
<dbReference type="SFLD" id="SFLDG01384">
    <property type="entry name" value="thioether_bond_formation_requi"/>
    <property type="match status" value="1"/>
</dbReference>
<dbReference type="OrthoDB" id="9808591at2"/>
<dbReference type="InterPro" id="IPR023867">
    <property type="entry name" value="Sulphatase_maturase_rSAM"/>
</dbReference>
<evidence type="ECO:0000256" key="1">
    <source>
        <dbReference type="ARBA" id="ARBA00001966"/>
    </source>
</evidence>
<dbReference type="GO" id="GO:0051536">
    <property type="term" value="F:iron-sulfur cluster binding"/>
    <property type="evidence" value="ECO:0007669"/>
    <property type="project" value="UniProtKB-KW"/>
</dbReference>
<protein>
    <submittedName>
        <fullName evidence="8">Radical SAM protein</fullName>
    </submittedName>
</protein>
<dbReference type="InterPro" id="IPR007197">
    <property type="entry name" value="rSAM"/>
</dbReference>
<dbReference type="RefSeq" id="WP_114407958.1">
    <property type="nucleotide sequence ID" value="NZ_QOWE01000018.1"/>
</dbReference>
<evidence type="ECO:0000256" key="4">
    <source>
        <dbReference type="ARBA" id="ARBA00023004"/>
    </source>
</evidence>
<keyword evidence="9" id="KW-1185">Reference proteome</keyword>
<dbReference type="Gene3D" id="3.20.20.70">
    <property type="entry name" value="Aldolase class I"/>
    <property type="match status" value="1"/>
</dbReference>
<evidence type="ECO:0000256" key="5">
    <source>
        <dbReference type="ARBA" id="ARBA00023014"/>
    </source>
</evidence>
<feature type="domain" description="Radical SAM core" evidence="7">
    <location>
        <begin position="103"/>
        <end position="259"/>
    </location>
</feature>
<proteinExistence type="inferred from homology"/>
<dbReference type="SFLD" id="SFLDS00029">
    <property type="entry name" value="Radical_SAM"/>
    <property type="match status" value="1"/>
</dbReference>
<comment type="similarity">
    <text evidence="6">Belongs to the radical SAM superfamily. Anaerobic sulfatase-maturating enzyme family.</text>
</comment>
<dbReference type="EMBL" id="QOWE01000018">
    <property type="protein sequence ID" value="RCR67526.1"/>
    <property type="molecule type" value="Genomic_DNA"/>
</dbReference>
<evidence type="ECO:0000256" key="3">
    <source>
        <dbReference type="ARBA" id="ARBA00022723"/>
    </source>
</evidence>
<reference evidence="8 9" key="1">
    <citation type="submission" date="2018-07" db="EMBL/GenBank/DDBJ databases">
        <title>Genome analysis of Larkinella rosea.</title>
        <authorList>
            <person name="Zhou Z."/>
            <person name="Wang G."/>
        </authorList>
    </citation>
    <scope>NUCLEOTIDE SEQUENCE [LARGE SCALE GENOMIC DNA]</scope>
    <source>
        <strain evidence="9">zzj9</strain>
    </source>
</reference>
<evidence type="ECO:0000256" key="2">
    <source>
        <dbReference type="ARBA" id="ARBA00022691"/>
    </source>
</evidence>
<evidence type="ECO:0000313" key="8">
    <source>
        <dbReference type="EMBL" id="RCR67526.1"/>
    </source>
</evidence>
<keyword evidence="4" id="KW-0408">Iron</keyword>
<comment type="caution">
    <text evidence="8">The sequence shown here is derived from an EMBL/GenBank/DDBJ whole genome shotgun (WGS) entry which is preliminary data.</text>
</comment>
<sequence length="446" mass="50671">MTPLIPIKSPYLLLRPIEPEYSYVVNCLYPHSLRLLTQTQVNILTAIDGHSTISMLSDRLAVPPTVLEEFLKLLAQTDIIRFDTAFRKPEKPSSLQSLNFWIHTTNRCNLACSYCYISTLNTTEGMPDATKQQLLEKVVETVVKRKLKQIKFRLAGGEPLTQFKSWKAFIPLIRHRLNEVDCRFEASFITNLTILTDEIITFCQEQAIGFGISLDGLEAYQNASRPFKQGAGTFQRIDRNLIMLLTHQIPVTVNTVVTNQNVKGLPALTRYLIELDVPFRYSIVKGEALDAELLENSLLESYAIMREAIQAGWQFSHRHQFCDLKPQELGFQTCASGFSGGAIYVDGTFNYCHVHFGDERQSSQSIFNPELDLVAMIEQGSHEEDNRSNDCKTCRYNAVCTSGCPVYRVNGKDPQCSLYHRIIPLLYDLQAQERLKVLRDLKSVNS</sequence>
<organism evidence="8 9">
    <name type="scientific">Larkinella punicea</name>
    <dbReference type="NCBI Taxonomy" id="2315727"/>
    <lineage>
        <taxon>Bacteria</taxon>
        <taxon>Pseudomonadati</taxon>
        <taxon>Bacteroidota</taxon>
        <taxon>Cytophagia</taxon>
        <taxon>Cytophagales</taxon>
        <taxon>Spirosomataceae</taxon>
        <taxon>Larkinella</taxon>
    </lineage>
</organism>
<evidence type="ECO:0000313" key="9">
    <source>
        <dbReference type="Proteomes" id="UP000253383"/>
    </source>
</evidence>
<keyword evidence="2" id="KW-0949">S-adenosyl-L-methionine</keyword>
<dbReference type="CDD" id="cd01335">
    <property type="entry name" value="Radical_SAM"/>
    <property type="match status" value="1"/>
</dbReference>
<accession>A0A368JKE8</accession>
<evidence type="ECO:0000256" key="6">
    <source>
        <dbReference type="ARBA" id="ARBA00023601"/>
    </source>
</evidence>
<dbReference type="InterPro" id="IPR013785">
    <property type="entry name" value="Aldolase_TIM"/>
</dbReference>
<dbReference type="GO" id="GO:0046872">
    <property type="term" value="F:metal ion binding"/>
    <property type="evidence" value="ECO:0007669"/>
    <property type="project" value="UniProtKB-KW"/>
</dbReference>
<dbReference type="Proteomes" id="UP000253383">
    <property type="component" value="Unassembled WGS sequence"/>
</dbReference>
<dbReference type="PANTHER" id="PTHR43273">
    <property type="entry name" value="ANAEROBIC SULFATASE-MATURATING ENZYME HOMOLOG ASLB-RELATED"/>
    <property type="match status" value="1"/>
</dbReference>
<dbReference type="Pfam" id="PF04055">
    <property type="entry name" value="Radical_SAM"/>
    <property type="match status" value="1"/>
</dbReference>
<gene>
    <name evidence="8" type="ORF">DUE52_20690</name>
</gene>
<dbReference type="AlphaFoldDB" id="A0A368JKE8"/>
<keyword evidence="3" id="KW-0479">Metal-binding</keyword>
<keyword evidence="5" id="KW-0411">Iron-sulfur</keyword>